<organism evidence="1 2">
    <name type="scientific">Pararhodobacter marinus</name>
    <dbReference type="NCBI Taxonomy" id="2184063"/>
    <lineage>
        <taxon>Bacteria</taxon>
        <taxon>Pseudomonadati</taxon>
        <taxon>Pseudomonadota</taxon>
        <taxon>Alphaproteobacteria</taxon>
        <taxon>Rhodobacterales</taxon>
        <taxon>Paracoccaceae</taxon>
        <taxon>Pararhodobacter</taxon>
    </lineage>
</organism>
<dbReference type="Proteomes" id="UP000244940">
    <property type="component" value="Unassembled WGS sequence"/>
</dbReference>
<gene>
    <name evidence="1" type="ORF">C4N9_08055</name>
</gene>
<name>A0A2U2CCR5_9RHOB</name>
<dbReference type="EMBL" id="QEYD01000004">
    <property type="protein sequence ID" value="PWE29686.1"/>
    <property type="molecule type" value="Genomic_DNA"/>
</dbReference>
<protein>
    <submittedName>
        <fullName evidence="1">Glycosyltransferase</fullName>
    </submittedName>
</protein>
<dbReference type="GeneID" id="94364840"/>
<evidence type="ECO:0000313" key="1">
    <source>
        <dbReference type="EMBL" id="PWE29686.1"/>
    </source>
</evidence>
<dbReference type="PANTHER" id="PTHR35105:SF2">
    <property type="entry name" value="PROTEIN CDI"/>
    <property type="match status" value="1"/>
</dbReference>
<sequence length="246" mass="27960">MINVFIGYDPREAVAYHVCANSLIRHASQPLALTPLALKGLKGYAETHDDGSNQFIYSRFLLPHLMDYKGWALFVDGDMLLRDDVAKLWALRDESKAVMCVHHDYKTKMETKYLGAKNQNYPRKNWSSVVLWNCGHPANAVVTPEFVMNATGAQLHRFTWLDDDLIGEIPKVWNWLPDEFGENPEAKLLHWTLGTPCFHEFAHVPMASEWHREKLLTDYSLQRVIDGPFEGEEGYGAAQDAAVAAE</sequence>
<accession>A0A2U2CCR5</accession>
<dbReference type="OrthoDB" id="7340531at2"/>
<dbReference type="AlphaFoldDB" id="A0A2U2CCR5"/>
<dbReference type="PANTHER" id="PTHR35105">
    <property type="entry name" value="EXPRESSED PROTEIN"/>
    <property type="match status" value="1"/>
</dbReference>
<dbReference type="GO" id="GO:0016740">
    <property type="term" value="F:transferase activity"/>
    <property type="evidence" value="ECO:0007669"/>
    <property type="project" value="UniProtKB-KW"/>
</dbReference>
<reference evidence="1 2" key="1">
    <citation type="submission" date="2018-05" db="EMBL/GenBank/DDBJ databases">
        <title>Pararhodobacter marina sp. nov., isolated from deep-sea water of the Indian Ocean.</title>
        <authorList>
            <person name="Lai Q.Sr."/>
            <person name="Liu X."/>
            <person name="Shao Z."/>
        </authorList>
    </citation>
    <scope>NUCLEOTIDE SEQUENCE [LARGE SCALE GENOMIC DNA]</scope>
    <source>
        <strain evidence="1 2">CIC4N-9</strain>
    </source>
</reference>
<comment type="caution">
    <text evidence="1">The sequence shown here is derived from an EMBL/GenBank/DDBJ whole genome shotgun (WGS) entry which is preliminary data.</text>
</comment>
<dbReference type="RefSeq" id="WP_109532799.1">
    <property type="nucleotide sequence ID" value="NZ_QEYD01000004.1"/>
</dbReference>
<dbReference type="Gene3D" id="3.90.550.10">
    <property type="entry name" value="Spore Coat Polysaccharide Biosynthesis Protein SpsA, Chain A"/>
    <property type="match status" value="1"/>
</dbReference>
<keyword evidence="2" id="KW-1185">Reference proteome</keyword>
<keyword evidence="1" id="KW-0808">Transferase</keyword>
<dbReference type="SUPFAM" id="SSF53448">
    <property type="entry name" value="Nucleotide-diphospho-sugar transferases"/>
    <property type="match status" value="1"/>
</dbReference>
<proteinExistence type="predicted"/>
<evidence type="ECO:0000313" key="2">
    <source>
        <dbReference type="Proteomes" id="UP000244940"/>
    </source>
</evidence>
<dbReference type="InterPro" id="IPR029044">
    <property type="entry name" value="Nucleotide-diphossugar_trans"/>
</dbReference>